<evidence type="ECO:0000256" key="7">
    <source>
        <dbReference type="RuleBase" id="RU003844"/>
    </source>
</evidence>
<keyword evidence="11" id="KW-1185">Reference proteome</keyword>
<dbReference type="GO" id="GO:0006869">
    <property type="term" value="P:lipid transport"/>
    <property type="evidence" value="ECO:0007669"/>
    <property type="project" value="UniProtKB-KW"/>
</dbReference>
<dbReference type="SMART" id="SM00385">
    <property type="entry name" value="CYCLIN"/>
    <property type="match status" value="2"/>
</dbReference>
<accession>A0A6A3B2U9</accession>
<comment type="caution">
    <text evidence="10">The sequence shown here is derived from an EMBL/GenBank/DDBJ whole genome shotgun (WGS) entry which is preliminary data.</text>
</comment>
<dbReference type="Gene3D" id="1.10.472.10">
    <property type="entry name" value="Cyclin-like"/>
    <property type="match status" value="2"/>
</dbReference>
<dbReference type="GO" id="GO:0016020">
    <property type="term" value="C:membrane"/>
    <property type="evidence" value="ECO:0007669"/>
    <property type="project" value="TreeGrafter"/>
</dbReference>
<dbReference type="SMART" id="SM01332">
    <property type="entry name" value="Cyclin_C"/>
    <property type="match status" value="1"/>
</dbReference>
<evidence type="ECO:0000259" key="9">
    <source>
        <dbReference type="SMART" id="SM01332"/>
    </source>
</evidence>
<comment type="similarity">
    <text evidence="2 7">Belongs to the OSBP family.</text>
</comment>
<evidence type="ECO:0000256" key="4">
    <source>
        <dbReference type="ARBA" id="ARBA00023121"/>
    </source>
</evidence>
<evidence type="ECO:0000259" key="8">
    <source>
        <dbReference type="SMART" id="SM00385"/>
    </source>
</evidence>
<dbReference type="PANTHER" id="PTHR10972">
    <property type="entry name" value="OXYSTEROL-BINDING PROTEIN-RELATED"/>
    <property type="match status" value="1"/>
</dbReference>
<evidence type="ECO:0000256" key="6">
    <source>
        <dbReference type="RuleBase" id="RU000383"/>
    </source>
</evidence>
<dbReference type="Pfam" id="PF01237">
    <property type="entry name" value="Oxysterol_BP"/>
    <property type="match status" value="1"/>
</dbReference>
<dbReference type="InterPro" id="IPR004367">
    <property type="entry name" value="Cyclin_C-dom"/>
</dbReference>
<evidence type="ECO:0000313" key="10">
    <source>
        <dbReference type="EMBL" id="KAE8711364.1"/>
    </source>
</evidence>
<comment type="similarity">
    <text evidence="6">Belongs to the cyclin family.</text>
</comment>
<dbReference type="Pfam" id="PF02984">
    <property type="entry name" value="Cyclin_C"/>
    <property type="match status" value="1"/>
</dbReference>
<protein>
    <submittedName>
        <fullName evidence="10">Cyclin-B3-1</fullName>
    </submittedName>
</protein>
<dbReference type="Gene3D" id="3.30.70.3490">
    <property type="match status" value="1"/>
</dbReference>
<keyword evidence="5 6" id="KW-0195">Cyclin</keyword>
<dbReference type="Proteomes" id="UP000436088">
    <property type="component" value="Unassembled WGS sequence"/>
</dbReference>
<gene>
    <name evidence="10" type="ORF">F3Y22_tig00110295pilonHSYRG00044</name>
</gene>
<dbReference type="InterPro" id="IPR018494">
    <property type="entry name" value="Oxysterol-bd_CS"/>
</dbReference>
<feature type="domain" description="Cyclin-like" evidence="8">
    <location>
        <begin position="394"/>
        <end position="459"/>
    </location>
</feature>
<dbReference type="GO" id="GO:0032934">
    <property type="term" value="F:sterol binding"/>
    <property type="evidence" value="ECO:0007669"/>
    <property type="project" value="TreeGrafter"/>
</dbReference>
<evidence type="ECO:0000313" key="11">
    <source>
        <dbReference type="Proteomes" id="UP000436088"/>
    </source>
</evidence>
<feature type="domain" description="Cyclin C-terminal" evidence="9">
    <location>
        <begin position="468"/>
        <end position="574"/>
    </location>
</feature>
<dbReference type="InterPro" id="IPR036915">
    <property type="entry name" value="Cyclin-like_sf"/>
</dbReference>
<dbReference type="FunFam" id="3.30.70.3490:FF:000007">
    <property type="entry name" value="Oxysterol-binding protein-related protein 4B"/>
    <property type="match status" value="1"/>
</dbReference>
<evidence type="ECO:0000256" key="1">
    <source>
        <dbReference type="ARBA" id="ARBA00003361"/>
    </source>
</evidence>
<dbReference type="InterPro" id="IPR006671">
    <property type="entry name" value="Cyclin_N"/>
</dbReference>
<evidence type="ECO:0000256" key="3">
    <source>
        <dbReference type="ARBA" id="ARBA00023055"/>
    </source>
</evidence>
<keyword evidence="3" id="KW-0445">Lipid transport</keyword>
<dbReference type="PANTHER" id="PTHR10972:SF102">
    <property type="entry name" value="OXYSTEROL-BINDING PROTEIN"/>
    <property type="match status" value="1"/>
</dbReference>
<keyword evidence="3" id="KW-0813">Transport</keyword>
<proteinExistence type="inferred from homology"/>
<organism evidence="10 11">
    <name type="scientific">Hibiscus syriacus</name>
    <name type="common">Rose of Sharon</name>
    <dbReference type="NCBI Taxonomy" id="106335"/>
    <lineage>
        <taxon>Eukaryota</taxon>
        <taxon>Viridiplantae</taxon>
        <taxon>Streptophyta</taxon>
        <taxon>Embryophyta</taxon>
        <taxon>Tracheophyta</taxon>
        <taxon>Spermatophyta</taxon>
        <taxon>Magnoliopsida</taxon>
        <taxon>eudicotyledons</taxon>
        <taxon>Gunneridae</taxon>
        <taxon>Pentapetalae</taxon>
        <taxon>rosids</taxon>
        <taxon>malvids</taxon>
        <taxon>Malvales</taxon>
        <taxon>Malvaceae</taxon>
        <taxon>Malvoideae</taxon>
        <taxon>Hibiscus</taxon>
    </lineage>
</organism>
<dbReference type="Pfam" id="PF00134">
    <property type="entry name" value="Cyclin_N"/>
    <property type="match status" value="1"/>
</dbReference>
<dbReference type="AlphaFoldDB" id="A0A6A3B2U9"/>
<keyword evidence="4" id="KW-0446">Lipid-binding</keyword>
<dbReference type="SUPFAM" id="SSF144000">
    <property type="entry name" value="Oxysterol-binding protein-like"/>
    <property type="match status" value="1"/>
</dbReference>
<dbReference type="InterPro" id="IPR013763">
    <property type="entry name" value="Cyclin-like_dom"/>
</dbReference>
<dbReference type="FunFam" id="2.40.160.120:FF:000011">
    <property type="entry name" value="Oxysterol-binding protein-related protein 4C"/>
    <property type="match status" value="1"/>
</dbReference>
<evidence type="ECO:0000256" key="2">
    <source>
        <dbReference type="ARBA" id="ARBA00008842"/>
    </source>
</evidence>
<comment type="function">
    <text evidence="1">May be involved in the transport of sterols.</text>
</comment>
<reference evidence="10" key="1">
    <citation type="submission" date="2019-09" db="EMBL/GenBank/DDBJ databases">
        <title>Draft genome information of white flower Hibiscus syriacus.</title>
        <authorList>
            <person name="Kim Y.-M."/>
        </authorList>
    </citation>
    <scope>NUCLEOTIDE SEQUENCE [LARGE SCALE GENOMIC DNA]</scope>
    <source>
        <strain evidence="10">YM2019G1</strain>
    </source>
</reference>
<evidence type="ECO:0000256" key="5">
    <source>
        <dbReference type="ARBA" id="ARBA00023127"/>
    </source>
</evidence>
<dbReference type="EMBL" id="VEPZ02000916">
    <property type="protein sequence ID" value="KAE8711364.1"/>
    <property type="molecule type" value="Genomic_DNA"/>
</dbReference>
<dbReference type="GO" id="GO:0005829">
    <property type="term" value="C:cytosol"/>
    <property type="evidence" value="ECO:0007669"/>
    <property type="project" value="TreeGrafter"/>
</dbReference>
<dbReference type="PROSITE" id="PS01013">
    <property type="entry name" value="OSBP"/>
    <property type="match status" value="1"/>
</dbReference>
<dbReference type="SUPFAM" id="SSF47954">
    <property type="entry name" value="Cyclin-like"/>
    <property type="match status" value="2"/>
</dbReference>
<feature type="domain" description="Cyclin-like" evidence="8">
    <location>
        <begin position="472"/>
        <end position="554"/>
    </location>
</feature>
<dbReference type="InterPro" id="IPR037239">
    <property type="entry name" value="OSBP_sf"/>
</dbReference>
<name>A0A6A3B2U9_HIBSY</name>
<dbReference type="InterPro" id="IPR000648">
    <property type="entry name" value="Oxysterol-bd"/>
</dbReference>
<sequence length="902" mass="101439">MTSLKLKAKLGDQRGFSRGLKIYSQNEKTKNEASTMTKSIVGSKEAVLTTANDSKGYLKNMTKIKGKRDSSENKVVQRKALSDLSNLTSFASSTKVYDGSKSTKNQRGALMERVSVASAAKTVNVSSGRSFKSTRDLKTSLSVKSVTTQNLNRKSVVTTSRKTRNLLPATRNSLPVSKKVNPVLASKAKVCETASKQARNARSHLSRNRESDSFVIMATKSRSNSAAHNLPRSFKPSVKTALRPSNAQRASKSKCSSGLENLVSVAAITSKKDIGCPLPENNVATISSEVTSNANSDASINMPDVLVRKRAKRRRSYTSSLMARISQLLEGNSGVKEEEKLPDIDNDDNPLEVAPYVDEIYQYYWISEAMNPSLENYMSKQTDITPHTRGILINWLIEVHLKFDLMQETLYLMVNLLDRYLSEVQIKKNEMQLVKDLISISAEAYTGEQMLKMEKLVLKNLKFRLNVPTPYVFMLRFIKAAQSDTKFEHLAFYLIELCLVEYEALKFKPSLLCASAIYVARCTLPMSPSWTPLLRRHTHYDVSEIRQISFKIFFLSSLTLIFGFHLSVPQMLPPLFNFPKSHLQCYGETVYCIGTDMLSSCNQADNPVDRFISVVRWSISTLRPPIFGLAPYNPILGETHHVSRASLNVLLEQISHHPPVSALHATDEKHNIELVWCQQCVPKFNGVAVVNEVRGKRQLKLLSRGETYEMNSPNLLIRFLPIPGINWDGNVRIRCPENGLEAELRFGHKSYLGYRGSQRLVKGKIHHISTKRTLFQLNGSWDRTVTMKDNTSGKQSVIYNAEEVYSGMKIPIVNDLQGVRPTESATVWSELSEAILSHDWEKAKDAKNAVEEKQRELMRGRESKGETWVPQHFTVTHTKDGGWDCFPTQQWVPAAPIVFPLS</sequence>
<dbReference type="Gene3D" id="2.40.160.120">
    <property type="match status" value="1"/>
</dbReference>